<dbReference type="InterPro" id="IPR000719">
    <property type="entry name" value="Prot_kinase_dom"/>
</dbReference>
<dbReference type="InterPro" id="IPR011009">
    <property type="entry name" value="Kinase-like_dom_sf"/>
</dbReference>
<comment type="caution">
    <text evidence="4">The sequence shown here is derived from an EMBL/GenBank/DDBJ whole genome shotgun (WGS) entry which is preliminary data.</text>
</comment>
<dbReference type="AlphaFoldDB" id="A0AA38LN12"/>
<keyword evidence="1" id="KW-0547">Nucleotide-binding</keyword>
<feature type="non-terminal residue" evidence="4">
    <location>
        <position position="1"/>
    </location>
</feature>
<evidence type="ECO:0000313" key="5">
    <source>
        <dbReference type="Proteomes" id="UP000824469"/>
    </source>
</evidence>
<keyword evidence="2" id="KW-0067">ATP-binding</keyword>
<accession>A0AA38LN12</accession>
<dbReference type="PROSITE" id="PS00108">
    <property type="entry name" value="PROTEIN_KINASE_ST"/>
    <property type="match status" value="1"/>
</dbReference>
<proteinExistence type="predicted"/>
<evidence type="ECO:0000259" key="3">
    <source>
        <dbReference type="PROSITE" id="PS50011"/>
    </source>
</evidence>
<organism evidence="4 5">
    <name type="scientific">Taxus chinensis</name>
    <name type="common">Chinese yew</name>
    <name type="synonym">Taxus wallichiana var. chinensis</name>
    <dbReference type="NCBI Taxonomy" id="29808"/>
    <lineage>
        <taxon>Eukaryota</taxon>
        <taxon>Viridiplantae</taxon>
        <taxon>Streptophyta</taxon>
        <taxon>Embryophyta</taxon>
        <taxon>Tracheophyta</taxon>
        <taxon>Spermatophyta</taxon>
        <taxon>Pinopsida</taxon>
        <taxon>Pinidae</taxon>
        <taxon>Conifers II</taxon>
        <taxon>Cupressales</taxon>
        <taxon>Taxaceae</taxon>
        <taxon>Taxus</taxon>
    </lineage>
</organism>
<feature type="domain" description="Protein kinase" evidence="3">
    <location>
        <begin position="1"/>
        <end position="183"/>
    </location>
</feature>
<dbReference type="SUPFAM" id="SSF56112">
    <property type="entry name" value="Protein kinase-like (PK-like)"/>
    <property type="match status" value="1"/>
</dbReference>
<evidence type="ECO:0000256" key="1">
    <source>
        <dbReference type="ARBA" id="ARBA00022741"/>
    </source>
</evidence>
<name>A0AA38LN12_TAXCH</name>
<sequence>LLRGLQYLHVAHILHRDLKPQNILVSEAQSCNAEKFGNFIPRIKLCDFGISRKIAPNMTGFVATAAYRPPEHFFGYNIHDKYFEYGSATDVWAVGCILAELLLVNILGSKAVLFENVKDSAAETAGFCKNLEEYAKIIQIPHDADERAELMGSRYVAHMETSKTFPHRPTNSVRELLERNVTD</sequence>
<dbReference type="InterPro" id="IPR050117">
    <property type="entry name" value="MAPK"/>
</dbReference>
<dbReference type="PROSITE" id="PS50011">
    <property type="entry name" value="PROTEIN_KINASE_DOM"/>
    <property type="match status" value="1"/>
</dbReference>
<dbReference type="InterPro" id="IPR008271">
    <property type="entry name" value="Ser/Thr_kinase_AS"/>
</dbReference>
<reference evidence="4 5" key="1">
    <citation type="journal article" date="2021" name="Nat. Plants">
        <title>The Taxus genome provides insights into paclitaxel biosynthesis.</title>
        <authorList>
            <person name="Xiong X."/>
            <person name="Gou J."/>
            <person name="Liao Q."/>
            <person name="Li Y."/>
            <person name="Zhou Q."/>
            <person name="Bi G."/>
            <person name="Li C."/>
            <person name="Du R."/>
            <person name="Wang X."/>
            <person name="Sun T."/>
            <person name="Guo L."/>
            <person name="Liang H."/>
            <person name="Lu P."/>
            <person name="Wu Y."/>
            <person name="Zhang Z."/>
            <person name="Ro D.K."/>
            <person name="Shang Y."/>
            <person name="Huang S."/>
            <person name="Yan J."/>
        </authorList>
    </citation>
    <scope>NUCLEOTIDE SEQUENCE [LARGE SCALE GENOMIC DNA]</scope>
    <source>
        <strain evidence="4">Ta-2019</strain>
    </source>
</reference>
<dbReference type="Gene3D" id="1.10.510.10">
    <property type="entry name" value="Transferase(Phosphotransferase) domain 1"/>
    <property type="match status" value="1"/>
</dbReference>
<evidence type="ECO:0000256" key="2">
    <source>
        <dbReference type="ARBA" id="ARBA00022840"/>
    </source>
</evidence>
<protein>
    <recommendedName>
        <fullName evidence="3">Protein kinase domain-containing protein</fullName>
    </recommendedName>
</protein>
<dbReference type="EMBL" id="JAHRHJ020000002">
    <property type="protein sequence ID" value="KAH9327217.1"/>
    <property type="molecule type" value="Genomic_DNA"/>
</dbReference>
<gene>
    <name evidence="4" type="ORF">KI387_007395</name>
</gene>
<dbReference type="Proteomes" id="UP000824469">
    <property type="component" value="Unassembled WGS sequence"/>
</dbReference>
<dbReference type="Pfam" id="PF00069">
    <property type="entry name" value="Pkinase"/>
    <property type="match status" value="1"/>
</dbReference>
<evidence type="ECO:0000313" key="4">
    <source>
        <dbReference type="EMBL" id="KAH9327217.1"/>
    </source>
</evidence>
<dbReference type="GO" id="GO:0004672">
    <property type="term" value="F:protein kinase activity"/>
    <property type="evidence" value="ECO:0007669"/>
    <property type="project" value="InterPro"/>
</dbReference>
<dbReference type="SMART" id="SM00220">
    <property type="entry name" value="S_TKc"/>
    <property type="match status" value="1"/>
</dbReference>
<dbReference type="GO" id="GO:0005524">
    <property type="term" value="F:ATP binding"/>
    <property type="evidence" value="ECO:0007669"/>
    <property type="project" value="UniProtKB-KW"/>
</dbReference>
<keyword evidence="5" id="KW-1185">Reference proteome</keyword>
<dbReference type="PANTHER" id="PTHR24055">
    <property type="entry name" value="MITOGEN-ACTIVATED PROTEIN KINASE"/>
    <property type="match status" value="1"/>
</dbReference>